<evidence type="ECO:0000313" key="2">
    <source>
        <dbReference type="EMBL" id="KYP70852.1"/>
    </source>
</evidence>
<dbReference type="EMBL" id="KQ483457">
    <property type="protein sequence ID" value="KYP50308.1"/>
    <property type="molecule type" value="Genomic_DNA"/>
</dbReference>
<dbReference type="Gramene" id="C.cajan_26539.t">
    <property type="protein sequence ID" value="C.cajan_26539.t.cds1"/>
    <property type="gene ID" value="C.cajan_26539"/>
</dbReference>
<dbReference type="Proteomes" id="UP000075243">
    <property type="component" value="Chromosome 3"/>
</dbReference>
<proteinExistence type="predicted"/>
<accession>A0A151TUU8</accession>
<reference evidence="2 3" key="1">
    <citation type="journal article" date="2012" name="Nat. Biotechnol.">
        <title>Draft genome sequence of pigeonpea (Cajanus cajan), an orphan legume crop of resource-poor farmers.</title>
        <authorList>
            <person name="Varshney R.K."/>
            <person name="Chen W."/>
            <person name="Li Y."/>
            <person name="Bharti A.K."/>
            <person name="Saxena R.K."/>
            <person name="Schlueter J.A."/>
            <person name="Donoghue M.T."/>
            <person name="Azam S."/>
            <person name="Fan G."/>
            <person name="Whaley A.M."/>
            <person name="Farmer A.D."/>
            <person name="Sheridan J."/>
            <person name="Iwata A."/>
            <person name="Tuteja R."/>
            <person name="Penmetsa R.V."/>
            <person name="Wu W."/>
            <person name="Upadhyaya H.D."/>
            <person name="Yang S.P."/>
            <person name="Shah T."/>
            <person name="Saxena K.B."/>
            <person name="Michael T."/>
            <person name="McCombie W.R."/>
            <person name="Yang B."/>
            <person name="Zhang G."/>
            <person name="Yang H."/>
            <person name="Wang J."/>
            <person name="Spillane C."/>
            <person name="Cook D.R."/>
            <person name="May G.D."/>
            <person name="Xu X."/>
            <person name="Jackson S.A."/>
        </authorList>
    </citation>
    <scope>NUCLEOTIDE SEQUENCE [LARGE SCALE GENOMIC DNA]</scope>
    <source>
        <strain evidence="3">cv. Asha</strain>
    </source>
</reference>
<gene>
    <name evidence="2" type="ORF">KK1_010090</name>
    <name evidence="1" type="ORF">KK1_027883</name>
</gene>
<evidence type="ECO:0000313" key="1">
    <source>
        <dbReference type="EMBL" id="KYP50308.1"/>
    </source>
</evidence>
<sequence length="82" mass="9817">MSAYLIPKSTCEENERMLNSYWCGTGEKGIRWMSWEKLTVSKKDGRMNFKSLHSFNLATLEKQWWRFIFIPDECYVVKNIQS</sequence>
<dbReference type="Gramene" id="C.cajan_09809.t">
    <property type="protein sequence ID" value="C.cajan_09809.t.cds1"/>
    <property type="gene ID" value="C.cajan_09809"/>
</dbReference>
<name>A0A151TUU8_CAJCA</name>
<organism evidence="2 3">
    <name type="scientific">Cajanus cajan</name>
    <name type="common">Pigeon pea</name>
    <name type="synonym">Cajanus indicus</name>
    <dbReference type="NCBI Taxonomy" id="3821"/>
    <lineage>
        <taxon>Eukaryota</taxon>
        <taxon>Viridiplantae</taxon>
        <taxon>Streptophyta</taxon>
        <taxon>Embryophyta</taxon>
        <taxon>Tracheophyta</taxon>
        <taxon>Spermatophyta</taxon>
        <taxon>Magnoliopsida</taxon>
        <taxon>eudicotyledons</taxon>
        <taxon>Gunneridae</taxon>
        <taxon>Pentapetalae</taxon>
        <taxon>rosids</taxon>
        <taxon>fabids</taxon>
        <taxon>Fabales</taxon>
        <taxon>Fabaceae</taxon>
        <taxon>Papilionoideae</taxon>
        <taxon>50 kb inversion clade</taxon>
        <taxon>NPAAA clade</taxon>
        <taxon>indigoferoid/millettioid clade</taxon>
        <taxon>Phaseoleae</taxon>
        <taxon>Cajanus</taxon>
    </lineage>
</organism>
<dbReference type="EMBL" id="CM003605">
    <property type="protein sequence ID" value="KYP70852.1"/>
    <property type="molecule type" value="Genomic_DNA"/>
</dbReference>
<keyword evidence="3" id="KW-1185">Reference proteome</keyword>
<dbReference type="AlphaFoldDB" id="A0A151TUU8"/>
<evidence type="ECO:0000313" key="3">
    <source>
        <dbReference type="Proteomes" id="UP000075243"/>
    </source>
</evidence>
<protein>
    <submittedName>
        <fullName evidence="2">Uncharacterized protein</fullName>
    </submittedName>
</protein>